<dbReference type="Proteomes" id="UP000008148">
    <property type="component" value="Chromosome"/>
</dbReference>
<dbReference type="EMBL" id="CP000822">
    <property type="protein sequence ID" value="ABV14341.1"/>
    <property type="molecule type" value="Genomic_DNA"/>
</dbReference>
<evidence type="ECO:0000313" key="1">
    <source>
        <dbReference type="EMBL" id="ABV14341.1"/>
    </source>
</evidence>
<dbReference type="KEGG" id="cko:CKO_03257"/>
<protein>
    <submittedName>
        <fullName evidence="1">Uncharacterized protein</fullName>
    </submittedName>
</protein>
<accession>A8ALH9</accession>
<name>A8ALH9_CITK8</name>
<organism evidence="1 2">
    <name type="scientific">Citrobacter koseri (strain ATCC BAA-895 / CDC 4225-83 / SGSC4696)</name>
    <dbReference type="NCBI Taxonomy" id="290338"/>
    <lineage>
        <taxon>Bacteria</taxon>
        <taxon>Pseudomonadati</taxon>
        <taxon>Pseudomonadota</taxon>
        <taxon>Gammaproteobacteria</taxon>
        <taxon>Enterobacterales</taxon>
        <taxon>Enterobacteriaceae</taxon>
        <taxon>Citrobacter</taxon>
    </lineage>
</organism>
<reference evidence="1 2" key="1">
    <citation type="submission" date="2007-08" db="EMBL/GenBank/DDBJ databases">
        <authorList>
            <consortium name="The Citrobacter koseri Genome Sequencing Project"/>
            <person name="McClelland M."/>
            <person name="Sanderson E.K."/>
            <person name="Porwollik S."/>
            <person name="Spieth J."/>
            <person name="Clifton W.S."/>
            <person name="Latreille P."/>
            <person name="Courtney L."/>
            <person name="Wang C."/>
            <person name="Pepin K."/>
            <person name="Bhonagiri V."/>
            <person name="Nash W."/>
            <person name="Johnson M."/>
            <person name="Thiruvilangam P."/>
            <person name="Wilson R."/>
        </authorList>
    </citation>
    <scope>NUCLEOTIDE SEQUENCE [LARGE SCALE GENOMIC DNA]</scope>
    <source>
        <strain evidence="2">ATCC BAA-895 / CDC 4225-83 / SGSC4696</strain>
    </source>
</reference>
<proteinExistence type="predicted"/>
<evidence type="ECO:0000313" key="2">
    <source>
        <dbReference type="Proteomes" id="UP000008148"/>
    </source>
</evidence>
<sequence>MVEGERNRHHQTRSKLFTIPHRFHCGLRNAEDSHFRRVHNRREVGGAQAADAGDSEATALHFASGQLTITRFLRDGRQFTGQLSNALLVHIFEHRNNQTVRRVDRDTNVDVLLQRQALTVFRQRAVEARHLFQSSGNGFHDEDHWREFHVQLTFFSFRILLLTERFQIGDIRFVEVRNVRDHHPVTAQVSTRDFLDAAQFNFFHFTKLAEVHFRPRQKTWQRTAGCARWRGFSALDSVFHVSLNVFAQDTTFTASTLHFRQVNAELARQAANQRGRVNVSVIFSKLRFAFRFCRRRSSRFSGLSRCSGRCRSSSSRSRGRGSAFHFEDHNQRAGRHFVANVNFQLFNHARERRRHFHRGFVAFYGDQRLFGFNFIADFNHHFGDFNFVAADVRYVNVFRASRCCRSRRCWCCRLSGRSSRRSARHFEDHDQRAGRHFIASVDFDLFNRTRERRRHFHRSFVAFYGDQRLLSRNGVAHFDQDLGDFNFVAADIWYVYVFRCRSSRSGCRSGFFLLFCRSRRSVSCTVGGIENHDKCARRGFVANRDFNLFNDARLRRWNFHRGLVAFYGDQRLFSFNFVAHFDQDLGDFNFISPDVRYVDFDSHYSFTSYARRGLTLSASMLNLVMASATTFLSISPRLASSPRAATTT</sequence>
<dbReference type="AlphaFoldDB" id="A8ALH9"/>
<keyword evidence="2" id="KW-1185">Reference proteome</keyword>
<dbReference type="HOGENOM" id="CLU_392662_0_0_6"/>
<gene>
    <name evidence="1" type="ordered locus">CKO_03257</name>
</gene>